<dbReference type="PROSITE" id="PS51257">
    <property type="entry name" value="PROKAR_LIPOPROTEIN"/>
    <property type="match status" value="1"/>
</dbReference>
<keyword evidence="2" id="KW-1185">Reference proteome</keyword>
<name>A0AAW6TWX3_9BACT</name>
<evidence type="ECO:0000313" key="2">
    <source>
        <dbReference type="Proteomes" id="UP001431776"/>
    </source>
</evidence>
<gene>
    <name evidence="1" type="ORF">QJ522_14165</name>
</gene>
<accession>A0AAW6TWX3</accession>
<sequence>MKRTLLITLVCTAAITLSGCMSFSYEERYSRRRPRIVHAPVVRVVEVVPAPPRAHRPGPYRGYRR</sequence>
<organism evidence="1 2">
    <name type="scientific">Anaerobaca lacustris</name>
    <dbReference type="NCBI Taxonomy" id="3044600"/>
    <lineage>
        <taxon>Bacteria</taxon>
        <taxon>Pseudomonadati</taxon>
        <taxon>Planctomycetota</taxon>
        <taxon>Phycisphaerae</taxon>
        <taxon>Sedimentisphaerales</taxon>
        <taxon>Anaerobacaceae</taxon>
        <taxon>Anaerobaca</taxon>
    </lineage>
</organism>
<dbReference type="AlphaFoldDB" id="A0AAW6TWX3"/>
<evidence type="ECO:0000313" key="1">
    <source>
        <dbReference type="EMBL" id="MDI6450201.1"/>
    </source>
</evidence>
<comment type="caution">
    <text evidence="1">The sequence shown here is derived from an EMBL/GenBank/DDBJ whole genome shotgun (WGS) entry which is preliminary data.</text>
</comment>
<reference evidence="1" key="1">
    <citation type="submission" date="2023-05" db="EMBL/GenBank/DDBJ databases">
        <title>Anaerotaeda fermentans gen. nov., sp. nov., a novel anaerobic planctomycete of the new family within the order Sedimentisphaerales isolated from Taman Peninsula, Russia.</title>
        <authorList>
            <person name="Khomyakova M.A."/>
            <person name="Merkel A.Y."/>
            <person name="Slobodkin A.I."/>
        </authorList>
    </citation>
    <scope>NUCLEOTIDE SEQUENCE</scope>
    <source>
        <strain evidence="1">M17dextr</strain>
    </source>
</reference>
<dbReference type="EMBL" id="JASCXX010000017">
    <property type="protein sequence ID" value="MDI6450201.1"/>
    <property type="molecule type" value="Genomic_DNA"/>
</dbReference>
<proteinExistence type="predicted"/>
<evidence type="ECO:0008006" key="3">
    <source>
        <dbReference type="Google" id="ProtNLM"/>
    </source>
</evidence>
<dbReference type="RefSeq" id="WP_349245609.1">
    <property type="nucleotide sequence ID" value="NZ_JASCXX010000017.1"/>
</dbReference>
<protein>
    <recommendedName>
        <fullName evidence="3">Lipoprotein</fullName>
    </recommendedName>
</protein>
<dbReference type="Proteomes" id="UP001431776">
    <property type="component" value="Unassembled WGS sequence"/>
</dbReference>